<protein>
    <submittedName>
        <fullName evidence="1">Uncharacterized protein</fullName>
    </submittedName>
</protein>
<accession>A0A4D4M9K5</accession>
<dbReference type="AlphaFoldDB" id="A0A4D4M9K5"/>
<name>A0A4D4M9K5_STRAX</name>
<dbReference type="Proteomes" id="UP000302139">
    <property type="component" value="Unassembled WGS sequence"/>
</dbReference>
<gene>
    <name evidence="1" type="ORF">SAV14893_080340</name>
</gene>
<sequence>MIDRQWRTLAFPEGGPRTHEETVRLSTYAQTGTLRSQMAVEIRSPFETVSNSVPFSVTCASTTGG</sequence>
<reference evidence="1 2" key="1">
    <citation type="submission" date="2019-04" db="EMBL/GenBank/DDBJ databases">
        <title>Draft genome sequences of Streptomyces avermitilis NBRC 14893.</title>
        <authorList>
            <person name="Komaki H."/>
            <person name="Tamura T."/>
            <person name="Hosoyama A."/>
        </authorList>
    </citation>
    <scope>NUCLEOTIDE SEQUENCE [LARGE SCALE GENOMIC DNA]</scope>
    <source>
        <strain evidence="1 2">NBRC 14893</strain>
    </source>
</reference>
<organism evidence="1 2">
    <name type="scientific">Streptomyces avermitilis</name>
    <dbReference type="NCBI Taxonomy" id="33903"/>
    <lineage>
        <taxon>Bacteria</taxon>
        <taxon>Bacillati</taxon>
        <taxon>Actinomycetota</taxon>
        <taxon>Actinomycetes</taxon>
        <taxon>Kitasatosporales</taxon>
        <taxon>Streptomycetaceae</taxon>
        <taxon>Streptomyces</taxon>
    </lineage>
</organism>
<dbReference type="EMBL" id="BJHX01000001">
    <property type="protein sequence ID" value="GDY68641.1"/>
    <property type="molecule type" value="Genomic_DNA"/>
</dbReference>
<evidence type="ECO:0000313" key="1">
    <source>
        <dbReference type="EMBL" id="GDY68641.1"/>
    </source>
</evidence>
<comment type="caution">
    <text evidence="1">The sequence shown here is derived from an EMBL/GenBank/DDBJ whole genome shotgun (WGS) entry which is preliminary data.</text>
</comment>
<evidence type="ECO:0000313" key="2">
    <source>
        <dbReference type="Proteomes" id="UP000302139"/>
    </source>
</evidence>
<proteinExistence type="predicted"/>